<dbReference type="GO" id="GO:0004015">
    <property type="term" value="F:adenosylmethionine-8-amino-7-oxononanoate transaminase activity"/>
    <property type="evidence" value="ECO:0007669"/>
    <property type="project" value="TreeGrafter"/>
</dbReference>
<dbReference type="SUPFAM" id="SSF53383">
    <property type="entry name" value="PLP-dependent transferases"/>
    <property type="match status" value="1"/>
</dbReference>
<sequence>MALLFRNLRVHQIFGANTDVGKTILTSGLVRASAAKKIRVFYLKPVSTGPLQDADDEHVKRYAGLHGDLVNAHCLYRFDEPVSPHLAANMAADRRGTGNVVVPTDEAFTTSIASYIRKCASGLTERAHMYVETAGGVHSPTLSGTTQLDSYRPLFLPTVLVGDSRLGGISSTISAYESLLLRGYSVESIVLFKDEYYRNWEYLESYFAEHGVRVTAVAPPPPREADPSQDFIATEDYYRKIASDDGGAGGLVGVIEYLDSKHDGRIKELETMPRRTLDTVWWPFVQHGLVKHEGDVNVIDSAWGDHFTVFTGHRPSIPPSAVEPSSLLESQFDSSASWWTQALGHAHPALALAAARAAGRYGHVMYPQATHAPALRLAERLVNDGPGKGWASRAFISDNGSTGMEIALKMALRVASKRFGFTPQEQKKVGVLGLKGSYHGDTIGAMDACEEGVYTCEWHDAKGYWFEPPSVGINNGRAFVDVPSAVAHTKKKIEGEPLSWIYDVGARLDTLLATAYRQHIDSTLEKLAKGGAPPFGALVLEPLVLGAGGMVFVDPLFQRLLIDAARARGLPVVFDEVFAGLWRLGLHSAGPLLGAHPDVSVHAKVLTGGLVPLAVTLATEALLHGHSYTAYAVGCEVANETLDRLERLASGDAWNSARAAWQAGGGEEANDGTKENRAAVWSLWSPQFVDMLSRLDIIDRVMTLGTVLAFKVADNHAGYQSHSAQALLKTLGDAASESGRDVTSAPGGGPFSIHFRTLGDVAYFMTSLNTPSTTIRAVEDRVWAVLGR</sequence>
<dbReference type="HAMAP" id="MF_00336">
    <property type="entry name" value="BioD"/>
    <property type="match status" value="1"/>
</dbReference>
<dbReference type="InterPro" id="IPR005814">
    <property type="entry name" value="Aminotrans_3"/>
</dbReference>
<evidence type="ECO:0000313" key="5">
    <source>
        <dbReference type="Proteomes" id="UP001201163"/>
    </source>
</evidence>
<dbReference type="GO" id="GO:0005739">
    <property type="term" value="C:mitochondrion"/>
    <property type="evidence" value="ECO:0007669"/>
    <property type="project" value="UniProtKB-SubCell"/>
</dbReference>
<dbReference type="GO" id="GO:0009102">
    <property type="term" value="P:biotin biosynthetic process"/>
    <property type="evidence" value="ECO:0007669"/>
    <property type="project" value="InterPro"/>
</dbReference>
<keyword evidence="2" id="KW-0032">Aminotransferase</keyword>
<comment type="caution">
    <text evidence="4">The sequence shown here is derived from an EMBL/GenBank/DDBJ whole genome shotgun (WGS) entry which is preliminary data.</text>
</comment>
<organism evidence="4 5">
    <name type="scientific">Lactarius akahatsu</name>
    <dbReference type="NCBI Taxonomy" id="416441"/>
    <lineage>
        <taxon>Eukaryota</taxon>
        <taxon>Fungi</taxon>
        <taxon>Dikarya</taxon>
        <taxon>Basidiomycota</taxon>
        <taxon>Agaricomycotina</taxon>
        <taxon>Agaricomycetes</taxon>
        <taxon>Russulales</taxon>
        <taxon>Russulaceae</taxon>
        <taxon>Lactarius</taxon>
    </lineage>
</organism>
<dbReference type="GO" id="GO:0030170">
    <property type="term" value="F:pyridoxal phosphate binding"/>
    <property type="evidence" value="ECO:0007669"/>
    <property type="project" value="InterPro"/>
</dbReference>
<dbReference type="PANTHER" id="PTHR42684:SF3">
    <property type="entry name" value="ADENOSYLMETHIONINE-8-AMINO-7-OXONONANOATE AMINOTRANSFERASE"/>
    <property type="match status" value="1"/>
</dbReference>
<dbReference type="PROSITE" id="PS00600">
    <property type="entry name" value="AA_TRANSFER_CLASS_3"/>
    <property type="match status" value="1"/>
</dbReference>
<dbReference type="InterPro" id="IPR027417">
    <property type="entry name" value="P-loop_NTPase"/>
</dbReference>
<name>A0AAD4Q9R7_9AGAM</name>
<gene>
    <name evidence="4" type="ORF">EDB92DRAFT_1936721</name>
</gene>
<dbReference type="GO" id="GO:0005524">
    <property type="term" value="F:ATP binding"/>
    <property type="evidence" value="ECO:0007669"/>
    <property type="project" value="InterPro"/>
</dbReference>
<dbReference type="AlphaFoldDB" id="A0AAD4Q9R7"/>
<dbReference type="PANTHER" id="PTHR42684">
    <property type="entry name" value="ADENOSYLMETHIONINE-8-AMINO-7-OXONONANOATE AMINOTRANSFERASE"/>
    <property type="match status" value="1"/>
</dbReference>
<evidence type="ECO:0000256" key="3">
    <source>
        <dbReference type="ARBA" id="ARBA00022679"/>
    </source>
</evidence>
<dbReference type="Gene3D" id="3.40.640.10">
    <property type="entry name" value="Type I PLP-dependent aspartate aminotransferase-like (Major domain)"/>
    <property type="match status" value="1"/>
</dbReference>
<dbReference type="EMBL" id="JAKELL010000091">
    <property type="protein sequence ID" value="KAH8983188.1"/>
    <property type="molecule type" value="Genomic_DNA"/>
</dbReference>
<dbReference type="Gene3D" id="3.40.50.300">
    <property type="entry name" value="P-loop containing nucleotide triphosphate hydrolases"/>
    <property type="match status" value="1"/>
</dbReference>
<dbReference type="GO" id="GO:0004141">
    <property type="term" value="F:dethiobiotin synthase activity"/>
    <property type="evidence" value="ECO:0007669"/>
    <property type="project" value="InterPro"/>
</dbReference>
<evidence type="ECO:0000313" key="4">
    <source>
        <dbReference type="EMBL" id="KAH8983188.1"/>
    </source>
</evidence>
<dbReference type="GO" id="GO:0000287">
    <property type="term" value="F:magnesium ion binding"/>
    <property type="evidence" value="ECO:0007669"/>
    <property type="project" value="InterPro"/>
</dbReference>
<dbReference type="InterPro" id="IPR015421">
    <property type="entry name" value="PyrdxlP-dep_Trfase_major"/>
</dbReference>
<dbReference type="InterPro" id="IPR015424">
    <property type="entry name" value="PyrdxlP-dep_Trfase"/>
</dbReference>
<comment type="subcellular location">
    <subcellularLocation>
        <location evidence="1">Mitochondrion</location>
    </subcellularLocation>
</comment>
<dbReference type="CDD" id="cd03109">
    <property type="entry name" value="DTBS"/>
    <property type="match status" value="1"/>
</dbReference>
<protein>
    <submittedName>
        <fullName evidence="4">PLP-dependent transferase</fullName>
    </submittedName>
</protein>
<evidence type="ECO:0000256" key="2">
    <source>
        <dbReference type="ARBA" id="ARBA00022576"/>
    </source>
</evidence>
<dbReference type="Pfam" id="PF13500">
    <property type="entry name" value="AAA_26"/>
    <property type="match status" value="1"/>
</dbReference>
<dbReference type="Pfam" id="PF00202">
    <property type="entry name" value="Aminotran_3"/>
    <property type="match status" value="1"/>
</dbReference>
<proteinExistence type="inferred from homology"/>
<keyword evidence="5" id="KW-1185">Reference proteome</keyword>
<dbReference type="Proteomes" id="UP001201163">
    <property type="component" value="Unassembled WGS sequence"/>
</dbReference>
<reference evidence="4" key="1">
    <citation type="submission" date="2022-01" db="EMBL/GenBank/DDBJ databases">
        <title>Comparative genomics reveals a dynamic genome evolution in the ectomycorrhizal milk-cap (Lactarius) mushrooms.</title>
        <authorList>
            <consortium name="DOE Joint Genome Institute"/>
            <person name="Lebreton A."/>
            <person name="Tang N."/>
            <person name="Kuo A."/>
            <person name="LaButti K."/>
            <person name="Drula E."/>
            <person name="Barry K."/>
            <person name="Clum A."/>
            <person name="Lipzen A."/>
            <person name="Mousain D."/>
            <person name="Ng V."/>
            <person name="Wang R."/>
            <person name="Wang X."/>
            <person name="Dai Y."/>
            <person name="Henrissat B."/>
            <person name="Grigoriev I.V."/>
            <person name="Guerin-Laguette A."/>
            <person name="Yu F."/>
            <person name="Martin F.M."/>
        </authorList>
    </citation>
    <scope>NUCLEOTIDE SEQUENCE</scope>
    <source>
        <strain evidence="4">QP</strain>
    </source>
</reference>
<dbReference type="InterPro" id="IPR004472">
    <property type="entry name" value="DTB_synth_BioD"/>
</dbReference>
<dbReference type="SUPFAM" id="SSF52540">
    <property type="entry name" value="P-loop containing nucleoside triphosphate hydrolases"/>
    <property type="match status" value="1"/>
</dbReference>
<accession>A0AAD4Q9R7</accession>
<evidence type="ECO:0000256" key="1">
    <source>
        <dbReference type="ARBA" id="ARBA00004173"/>
    </source>
</evidence>
<dbReference type="InterPro" id="IPR049704">
    <property type="entry name" value="Aminotrans_3_PPA_site"/>
</dbReference>
<keyword evidence="3 4" id="KW-0808">Transferase</keyword>